<dbReference type="InterPro" id="IPR027417">
    <property type="entry name" value="P-loop_NTPase"/>
</dbReference>
<organism evidence="3 4">
    <name type="scientific">Pseudomonas putida</name>
    <name type="common">Arthrobacter siderocapsulatus</name>
    <dbReference type="NCBI Taxonomy" id="303"/>
    <lineage>
        <taxon>Bacteria</taxon>
        <taxon>Pseudomonadati</taxon>
        <taxon>Pseudomonadota</taxon>
        <taxon>Gammaproteobacteria</taxon>
        <taxon>Pseudomonadales</taxon>
        <taxon>Pseudomonadaceae</taxon>
        <taxon>Pseudomonas</taxon>
    </lineage>
</organism>
<dbReference type="OrthoDB" id="6032310at2"/>
<comment type="caution">
    <text evidence="3">The sequence shown here is derived from an EMBL/GenBank/DDBJ whole genome shotgun (WGS) entry which is preliminary data.</text>
</comment>
<dbReference type="RefSeq" id="WP_075804376.1">
    <property type="nucleotide sequence ID" value="NZ_MKZO01000031.1"/>
</dbReference>
<dbReference type="Gene3D" id="3.40.50.300">
    <property type="entry name" value="P-loop containing nucleotide triphosphate hydrolases"/>
    <property type="match status" value="1"/>
</dbReference>
<dbReference type="Pfam" id="PF17289">
    <property type="entry name" value="Terminase_6C"/>
    <property type="match status" value="1"/>
</dbReference>
<sequence>MSRLPRTYDPPVKLTPKQANIYVWGFQPEARFRDAVCGRRFGKTFLGKAEMRRAARLAAEWGVSVEDEIWYGAPTFKQAKRVFWRRLKQAIPEAWRATRPNETECSITLKSGHIMRVVGLDNYDNLRGSGLFFVLVDEWADCPWAAWEEVLRPMLSTCQYTIPQTGESRKGGHALRIGTPKGFNHCYDTYRDGQPGGEPDHKSWQYTSLQGGNVPADELDAARRKMDPRTFRQEYEAGFENYAGVVYYTFDRAECRTSERVKPGEAVHIGMDFNVMKMAAVVYVVRDGLPLALDEFHSVRDTPEMIEKIKVRFSGHSVSVYPDASGQNTSSKNASESDLSLLKKAGFTVVVDSQNPGVKDRINAVNSMFLNTYGERRLKVNIDQCPQLTQCLERQTYTDKGEPDKDPKKGHDHMNDAAGYFIAKRFPIKTQSAGTRRIGGLA</sequence>
<reference evidence="3 4" key="1">
    <citation type="submission" date="2016-10" db="EMBL/GenBank/DDBJ databases">
        <title>Genome Sequence of Pseudomonas putida GM4FR.</title>
        <authorList>
            <person name="Poehlein A."/>
            <person name="Wemheuer F."/>
            <person name="Hollensteiner J."/>
            <person name="Wemheuer B."/>
        </authorList>
    </citation>
    <scope>NUCLEOTIDE SEQUENCE [LARGE SCALE GENOMIC DNA]</scope>
    <source>
        <strain evidence="3 4">GM4FR</strain>
    </source>
</reference>
<gene>
    <name evidence="3" type="ORF">PSEMO_35930</name>
</gene>
<keyword evidence="1" id="KW-1188">Viral release from host cell</keyword>
<dbReference type="Gene3D" id="3.30.420.280">
    <property type="match status" value="1"/>
</dbReference>
<name>A0A1Q9R296_PSEPU</name>
<evidence type="ECO:0000313" key="3">
    <source>
        <dbReference type="EMBL" id="OLS61526.1"/>
    </source>
</evidence>
<dbReference type="InterPro" id="IPR035421">
    <property type="entry name" value="Terminase_6C"/>
</dbReference>
<proteinExistence type="predicted"/>
<protein>
    <recommendedName>
        <fullName evidence="2">Terminase large subunit gp17-like C-terminal domain-containing protein</fullName>
    </recommendedName>
</protein>
<accession>A0A1Q9R296</accession>
<dbReference type="AlphaFoldDB" id="A0A1Q9R296"/>
<evidence type="ECO:0000313" key="4">
    <source>
        <dbReference type="Proteomes" id="UP000186736"/>
    </source>
</evidence>
<feature type="domain" description="Terminase large subunit gp17-like C-terminal" evidence="2">
    <location>
        <begin position="269"/>
        <end position="424"/>
    </location>
</feature>
<dbReference type="EMBL" id="MKZO01000031">
    <property type="protein sequence ID" value="OLS61526.1"/>
    <property type="molecule type" value="Genomic_DNA"/>
</dbReference>
<evidence type="ECO:0000256" key="1">
    <source>
        <dbReference type="ARBA" id="ARBA00022612"/>
    </source>
</evidence>
<dbReference type="Proteomes" id="UP000186736">
    <property type="component" value="Unassembled WGS sequence"/>
</dbReference>
<evidence type="ECO:0000259" key="2">
    <source>
        <dbReference type="Pfam" id="PF17289"/>
    </source>
</evidence>